<keyword evidence="1" id="KW-0472">Membrane</keyword>
<protein>
    <recommendedName>
        <fullName evidence="4">Secreted protein</fullName>
    </recommendedName>
</protein>
<reference evidence="3" key="1">
    <citation type="submission" date="2019-12" db="EMBL/GenBank/DDBJ databases">
        <title>An insight into the sialome of adult female Ixodes ricinus ticks feeding for 6 days.</title>
        <authorList>
            <person name="Perner J."/>
            <person name="Ribeiro J.M.C."/>
        </authorList>
    </citation>
    <scope>NUCLEOTIDE SEQUENCE</scope>
    <source>
        <strain evidence="3">Semi-engorged</strain>
        <tissue evidence="3">Salivary glands</tissue>
    </source>
</reference>
<feature type="signal peptide" evidence="2">
    <location>
        <begin position="1"/>
        <end position="19"/>
    </location>
</feature>
<accession>A0A6B0V5V7</accession>
<feature type="chain" id="PRO_5025647290" description="Secreted protein" evidence="2">
    <location>
        <begin position="20"/>
        <end position="252"/>
    </location>
</feature>
<proteinExistence type="predicted"/>
<feature type="transmembrane region" description="Helical" evidence="1">
    <location>
        <begin position="213"/>
        <end position="238"/>
    </location>
</feature>
<evidence type="ECO:0000256" key="1">
    <source>
        <dbReference type="SAM" id="Phobius"/>
    </source>
</evidence>
<dbReference type="AlphaFoldDB" id="A0A6B0V5V7"/>
<evidence type="ECO:0008006" key="4">
    <source>
        <dbReference type="Google" id="ProtNLM"/>
    </source>
</evidence>
<sequence>MVLFALYLVLPPCLHFLVGQEGPHLHQFLASLSSLIQAHCLKCFLLSRSQLFVVVKHIFTAGQQLVNFCFKRSLGLELFYKLFRRHHSHVRLLEREADLFSQTVLLHDRIPAGDLPFHFVVSHLTFHPLLLRLGQWCRQHLCVPADGPHLPSELPVLFRLLQVHEQLMHCHFLFLGLREVILRHIKTGLGSWGNLPFPTQRPNSIQQFGMSEVVTVIIFFALVLADVHKLVLQLVSALSQKLQIRGRRHFKR</sequence>
<keyword evidence="1" id="KW-1133">Transmembrane helix</keyword>
<keyword evidence="2" id="KW-0732">Signal</keyword>
<keyword evidence="1" id="KW-0812">Transmembrane</keyword>
<organism evidence="3">
    <name type="scientific">Ixodes ricinus</name>
    <name type="common">Common tick</name>
    <name type="synonym">Acarus ricinus</name>
    <dbReference type="NCBI Taxonomy" id="34613"/>
    <lineage>
        <taxon>Eukaryota</taxon>
        <taxon>Metazoa</taxon>
        <taxon>Ecdysozoa</taxon>
        <taxon>Arthropoda</taxon>
        <taxon>Chelicerata</taxon>
        <taxon>Arachnida</taxon>
        <taxon>Acari</taxon>
        <taxon>Parasitiformes</taxon>
        <taxon>Ixodida</taxon>
        <taxon>Ixodoidea</taxon>
        <taxon>Ixodidae</taxon>
        <taxon>Ixodinae</taxon>
        <taxon>Ixodes</taxon>
    </lineage>
</organism>
<name>A0A6B0V5V7_IXORI</name>
<evidence type="ECO:0000313" key="3">
    <source>
        <dbReference type="EMBL" id="MXU97196.1"/>
    </source>
</evidence>
<dbReference type="EMBL" id="GIFC01015113">
    <property type="protein sequence ID" value="MXU97196.1"/>
    <property type="molecule type" value="Transcribed_RNA"/>
</dbReference>
<evidence type="ECO:0000256" key="2">
    <source>
        <dbReference type="SAM" id="SignalP"/>
    </source>
</evidence>